<sequence>MSARWFLSSCANFLSSNLSHSREAQRLAIQCKALCSSAYFQRGLAYRDVCNYDKAEYDFSTALKLSPKNKAFVDALKNTLEDGIRIRNERLDKLKKSLV</sequence>
<dbReference type="SUPFAM" id="SSF48452">
    <property type="entry name" value="TPR-like"/>
    <property type="match status" value="1"/>
</dbReference>
<organism evidence="2 3">
    <name type="scientific">Escherichia coli</name>
    <dbReference type="NCBI Taxonomy" id="562"/>
    <lineage>
        <taxon>Bacteria</taxon>
        <taxon>Pseudomonadati</taxon>
        <taxon>Pseudomonadota</taxon>
        <taxon>Gammaproteobacteria</taxon>
        <taxon>Enterobacterales</taxon>
        <taxon>Enterobacteriaceae</taxon>
        <taxon>Escherichia</taxon>
    </lineage>
</organism>
<dbReference type="EMBL" id="CP042615">
    <property type="protein sequence ID" value="QED75967.1"/>
    <property type="molecule type" value="Genomic_DNA"/>
</dbReference>
<feature type="repeat" description="TPR" evidence="1">
    <location>
        <begin position="36"/>
        <end position="69"/>
    </location>
</feature>
<dbReference type="SMART" id="SM00028">
    <property type="entry name" value="TPR"/>
    <property type="match status" value="1"/>
</dbReference>
<proteinExistence type="predicted"/>
<protein>
    <submittedName>
        <fullName evidence="2">Tetratricopeptide repeat protein</fullName>
    </submittedName>
</protein>
<dbReference type="Proteomes" id="UP000321299">
    <property type="component" value="Chromosome"/>
</dbReference>
<evidence type="ECO:0000313" key="2">
    <source>
        <dbReference type="EMBL" id="QED75967.1"/>
    </source>
</evidence>
<dbReference type="InterPro" id="IPR019734">
    <property type="entry name" value="TPR_rpt"/>
</dbReference>
<dbReference type="Gene3D" id="1.25.40.10">
    <property type="entry name" value="Tetratricopeptide repeat domain"/>
    <property type="match status" value="1"/>
</dbReference>
<evidence type="ECO:0000313" key="3">
    <source>
        <dbReference type="Proteomes" id="UP000321299"/>
    </source>
</evidence>
<keyword evidence="1" id="KW-0802">TPR repeat</keyword>
<name>A0A5B9ARG2_ECOLX</name>
<accession>A0A5B9ARG2</accession>
<gene>
    <name evidence="2" type="ORF">FTV93_10125</name>
</gene>
<reference evidence="2 3" key="1">
    <citation type="submission" date="2019-08" db="EMBL/GenBank/DDBJ databases">
        <title>Plasmid- and chromosome-located mcr-3 in mcr-1-positive Escherichia coli from diseased swine, Taiwan.</title>
        <authorList>
            <person name="Hsu C.-Y."/>
            <person name="Huang W.-C."/>
            <person name="Lauderdale T.-L."/>
        </authorList>
    </citation>
    <scope>NUCLEOTIDE SEQUENCE [LARGE SCALE GENOMIC DNA]</scope>
    <source>
        <strain evidence="2 3">NCYU-26-73</strain>
    </source>
</reference>
<dbReference type="AlphaFoldDB" id="A0A5B9ARG2"/>
<dbReference type="Pfam" id="PF00515">
    <property type="entry name" value="TPR_1"/>
    <property type="match status" value="1"/>
</dbReference>
<evidence type="ECO:0000256" key="1">
    <source>
        <dbReference type="PROSITE-ProRule" id="PRU00339"/>
    </source>
</evidence>
<dbReference type="PROSITE" id="PS50005">
    <property type="entry name" value="TPR"/>
    <property type="match status" value="1"/>
</dbReference>
<reference evidence="2 3" key="2">
    <citation type="submission" date="2019-08" db="EMBL/GenBank/DDBJ databases">
        <authorList>
            <person name="Chen F.-J."/>
            <person name="Wu H.-C."/>
            <person name="Liao Y.-C."/>
            <person name="Kuo S.-C."/>
        </authorList>
    </citation>
    <scope>NUCLEOTIDE SEQUENCE [LARGE SCALE GENOMIC DNA]</scope>
    <source>
        <strain evidence="2 3">NCYU-26-73</strain>
    </source>
</reference>
<dbReference type="InterPro" id="IPR011990">
    <property type="entry name" value="TPR-like_helical_dom_sf"/>
</dbReference>